<proteinExistence type="predicted"/>
<dbReference type="Proteomes" id="UP000695022">
    <property type="component" value="Unplaced"/>
</dbReference>
<dbReference type="InterPro" id="IPR052787">
    <property type="entry name" value="MAVS"/>
</dbReference>
<name>A0ABM1FBH6_PRICU</name>
<protein>
    <submittedName>
        <fullName evidence="2">Uncharacterized protein LOC106821485</fullName>
    </submittedName>
</protein>
<keyword evidence="1" id="KW-1185">Reference proteome</keyword>
<reference evidence="2" key="1">
    <citation type="submission" date="2025-08" db="UniProtKB">
        <authorList>
            <consortium name="RefSeq"/>
        </authorList>
    </citation>
    <scope>IDENTIFICATION</scope>
</reference>
<evidence type="ECO:0000313" key="1">
    <source>
        <dbReference type="Proteomes" id="UP000695022"/>
    </source>
</evidence>
<sequence>MADGQERLDSVPDLSVISADCEAIPVMDDFEVGVEFADDENDQMVAECEGSTRNTQIATRNALSAMRSYCQGRHVDIDNITDKSQLLDILCDFYSNVRRRDGTVYSRGSMCSIKWGIARYFFRSRRWDIVKDPYFVPANAVFKAQCSQLSRQGRCAIKHRTEVTPADIRKLYYGPITNTSTPHGLQNKVWLDVMMYLNPGGRQTLRMLTKEAFIIGEDNGRGYIHLDSAFHEDNGFTNASITSGRMCQRPGNPRCPYASFMKYASKLSPLINAFWQRPFEAAEESDSIWYNSTAVGEHFLGGMMQRLSREAGLSQTYTNNCIKSATINTILSDNVEAWGNWNSENSSKSALPSSFFPQMPSPQSLFGSASSNTCASYAVNSTSASATPAMQDFYQPSPACSSSTSKLAHANMDLMCIKPE</sequence>
<organism evidence="1 2">
    <name type="scientific">Priapulus caudatus</name>
    <name type="common">Priapulid worm</name>
    <dbReference type="NCBI Taxonomy" id="37621"/>
    <lineage>
        <taxon>Eukaryota</taxon>
        <taxon>Metazoa</taxon>
        <taxon>Ecdysozoa</taxon>
        <taxon>Scalidophora</taxon>
        <taxon>Priapulida</taxon>
        <taxon>Priapulimorpha</taxon>
        <taxon>Priapulimorphida</taxon>
        <taxon>Priapulidae</taxon>
        <taxon>Priapulus</taxon>
    </lineage>
</organism>
<dbReference type="RefSeq" id="XP_014681797.1">
    <property type="nucleotide sequence ID" value="XM_014826311.1"/>
</dbReference>
<gene>
    <name evidence="2" type="primary">LOC106821485</name>
</gene>
<dbReference type="GeneID" id="106821485"/>
<dbReference type="PANTHER" id="PTHR21446">
    <property type="entry name" value="DUF3504 DOMAIN-CONTAINING PROTEIN"/>
    <property type="match status" value="1"/>
</dbReference>
<accession>A0ABM1FBH6</accession>
<feature type="non-terminal residue" evidence="2">
    <location>
        <position position="420"/>
    </location>
</feature>
<evidence type="ECO:0000313" key="2">
    <source>
        <dbReference type="RefSeq" id="XP_014681797.1"/>
    </source>
</evidence>
<dbReference type="PANTHER" id="PTHR21446:SF6">
    <property type="entry name" value="MITOCHONDRIAL ANTIVIRAL-SIGNALING PROTEIN"/>
    <property type="match status" value="1"/>
</dbReference>